<feature type="compositionally biased region" description="Basic and acidic residues" evidence="1">
    <location>
        <begin position="45"/>
        <end position="63"/>
    </location>
</feature>
<keyword evidence="2" id="KW-0732">Signal</keyword>
<dbReference type="EMBL" id="LXYT01000001">
    <property type="protein sequence ID" value="OLY44520.1"/>
    <property type="molecule type" value="Genomic_DNA"/>
</dbReference>
<feature type="region of interest" description="Disordered" evidence="1">
    <location>
        <begin position="162"/>
        <end position="194"/>
    </location>
</feature>
<dbReference type="OrthoDB" id="7354754at2"/>
<keyword evidence="4" id="KW-1185">Reference proteome</keyword>
<reference evidence="3 4" key="1">
    <citation type="submission" date="2016-12" db="EMBL/GenBank/DDBJ databases">
        <title>Comparative genomics of Bartonella apis.</title>
        <authorList>
            <person name="Engel P."/>
        </authorList>
    </citation>
    <scope>NUCLEOTIDE SEQUENCE [LARGE SCALE GENOMIC DNA]</scope>
    <source>
        <strain evidence="3 4">PEB0149</strain>
    </source>
</reference>
<evidence type="ECO:0000256" key="1">
    <source>
        <dbReference type="SAM" id="MobiDB-lite"/>
    </source>
</evidence>
<proteinExistence type="predicted"/>
<organism evidence="3 4">
    <name type="scientific">Bartonella apis</name>
    <dbReference type="NCBI Taxonomy" id="1686310"/>
    <lineage>
        <taxon>Bacteria</taxon>
        <taxon>Pseudomonadati</taxon>
        <taxon>Pseudomonadota</taxon>
        <taxon>Alphaproteobacteria</taxon>
        <taxon>Hyphomicrobiales</taxon>
        <taxon>Bartonellaceae</taxon>
        <taxon>Bartonella</taxon>
    </lineage>
</organism>
<feature type="region of interest" description="Disordered" evidence="1">
    <location>
        <begin position="26"/>
        <end position="65"/>
    </location>
</feature>
<dbReference type="RefSeq" id="WP_075869641.1">
    <property type="nucleotide sequence ID" value="NZ_CALYQA010000005.1"/>
</dbReference>
<evidence type="ECO:0000313" key="4">
    <source>
        <dbReference type="Proteomes" id="UP000187344"/>
    </source>
</evidence>
<gene>
    <name evidence="3" type="ORF">PEB0149_019900</name>
</gene>
<evidence type="ECO:0008006" key="5">
    <source>
        <dbReference type="Google" id="ProtNLM"/>
    </source>
</evidence>
<evidence type="ECO:0000256" key="2">
    <source>
        <dbReference type="SAM" id="SignalP"/>
    </source>
</evidence>
<feature type="signal peptide" evidence="2">
    <location>
        <begin position="1"/>
        <end position="25"/>
    </location>
</feature>
<evidence type="ECO:0000313" key="3">
    <source>
        <dbReference type="EMBL" id="OLY44520.1"/>
    </source>
</evidence>
<name>A0A1R0FC31_9HYPH</name>
<comment type="caution">
    <text evidence="3">The sequence shown here is derived from an EMBL/GenBank/DDBJ whole genome shotgun (WGS) entry which is preliminary data.</text>
</comment>
<accession>A0A1R0FC31</accession>
<feature type="compositionally biased region" description="Pro residues" evidence="1">
    <location>
        <begin position="183"/>
        <end position="194"/>
    </location>
</feature>
<dbReference type="Proteomes" id="UP000187344">
    <property type="component" value="Unassembled WGS sequence"/>
</dbReference>
<feature type="chain" id="PRO_5012638682" description="LTXXQ motif family protein" evidence="2">
    <location>
        <begin position="26"/>
        <end position="194"/>
    </location>
</feature>
<protein>
    <recommendedName>
        <fullName evidence="5">LTXXQ motif family protein</fullName>
    </recommendedName>
</protein>
<sequence length="194" mass="20738">MKKLLLASVFASSLLAPAFVSSALAEPTPPPAHGEHHPKPPHHHNGPEDKGPKGPEKGHEHFRGPHAGMHMAEKLSAMETAVGIRSNQLDAWRKYTSSLVDLVDLTPPPPPAPDAKPAPDAVKPIFGEPIADRALDRAEKAKKFKEAASELRKVLDADQLAKLERYALPHPGPKDGPEGPKGPDAPEPPAEPHP</sequence>
<dbReference type="AlphaFoldDB" id="A0A1R0FC31"/>
<feature type="compositionally biased region" description="Basic and acidic residues" evidence="1">
    <location>
        <begin position="162"/>
        <end position="178"/>
    </location>
</feature>